<accession>A0A5N5X2R0</accession>
<proteinExistence type="predicted"/>
<dbReference type="EMBL" id="ML732212">
    <property type="protein sequence ID" value="KAB8074275.1"/>
    <property type="molecule type" value="Genomic_DNA"/>
</dbReference>
<organism evidence="2 3">
    <name type="scientific">Aspergillus leporis</name>
    <dbReference type="NCBI Taxonomy" id="41062"/>
    <lineage>
        <taxon>Eukaryota</taxon>
        <taxon>Fungi</taxon>
        <taxon>Dikarya</taxon>
        <taxon>Ascomycota</taxon>
        <taxon>Pezizomycotina</taxon>
        <taxon>Eurotiomycetes</taxon>
        <taxon>Eurotiomycetidae</taxon>
        <taxon>Eurotiales</taxon>
        <taxon>Aspergillaceae</taxon>
        <taxon>Aspergillus</taxon>
        <taxon>Aspergillus subgen. Circumdati</taxon>
    </lineage>
</organism>
<feature type="compositionally biased region" description="Polar residues" evidence="1">
    <location>
        <begin position="84"/>
        <end position="93"/>
    </location>
</feature>
<name>A0A5N5X2R0_9EURO</name>
<evidence type="ECO:0000313" key="2">
    <source>
        <dbReference type="EMBL" id="KAB8074275.1"/>
    </source>
</evidence>
<protein>
    <submittedName>
        <fullName evidence="2">Uncharacterized protein</fullName>
    </submittedName>
</protein>
<evidence type="ECO:0000256" key="1">
    <source>
        <dbReference type="SAM" id="MobiDB-lite"/>
    </source>
</evidence>
<evidence type="ECO:0000313" key="3">
    <source>
        <dbReference type="Proteomes" id="UP000326565"/>
    </source>
</evidence>
<dbReference type="AlphaFoldDB" id="A0A5N5X2R0"/>
<dbReference type="Proteomes" id="UP000326565">
    <property type="component" value="Unassembled WGS sequence"/>
</dbReference>
<feature type="region of interest" description="Disordered" evidence="1">
    <location>
        <begin position="74"/>
        <end position="98"/>
    </location>
</feature>
<reference evidence="2 3" key="1">
    <citation type="submission" date="2019-04" db="EMBL/GenBank/DDBJ databases">
        <title>Friends and foes A comparative genomics study of 23 Aspergillus species from section Flavi.</title>
        <authorList>
            <consortium name="DOE Joint Genome Institute"/>
            <person name="Kjaerbolling I."/>
            <person name="Vesth T."/>
            <person name="Frisvad J.C."/>
            <person name="Nybo J.L."/>
            <person name="Theobald S."/>
            <person name="Kildgaard S."/>
            <person name="Isbrandt T."/>
            <person name="Kuo A."/>
            <person name="Sato A."/>
            <person name="Lyhne E.K."/>
            <person name="Kogle M.E."/>
            <person name="Wiebenga A."/>
            <person name="Kun R.S."/>
            <person name="Lubbers R.J."/>
            <person name="Makela M.R."/>
            <person name="Barry K."/>
            <person name="Chovatia M."/>
            <person name="Clum A."/>
            <person name="Daum C."/>
            <person name="Haridas S."/>
            <person name="He G."/>
            <person name="LaButti K."/>
            <person name="Lipzen A."/>
            <person name="Mondo S."/>
            <person name="Riley R."/>
            <person name="Salamov A."/>
            <person name="Simmons B.A."/>
            <person name="Magnuson J.K."/>
            <person name="Henrissat B."/>
            <person name="Mortensen U.H."/>
            <person name="Larsen T.O."/>
            <person name="Devries R.P."/>
            <person name="Grigoriev I.V."/>
            <person name="Machida M."/>
            <person name="Baker S.E."/>
            <person name="Andersen M.R."/>
        </authorList>
    </citation>
    <scope>NUCLEOTIDE SEQUENCE [LARGE SCALE GENOMIC DNA]</scope>
    <source>
        <strain evidence="2 3">CBS 151.66</strain>
    </source>
</reference>
<gene>
    <name evidence="2" type="ORF">BDV29DRAFT_156755</name>
</gene>
<keyword evidence="3" id="KW-1185">Reference proteome</keyword>
<sequence>MRAGPCGQLSKSPLAIVCTCLPTMRVTLKSDFGRNIAQALGFSSLTPNHQSSTKRPWIRASQYNEVYGPWRVRNNAESNHHSDVTTGASQEDGSNPAREIRVLEEVKVELQQIKPAQTPAP</sequence>
<dbReference type="OrthoDB" id="444631at2759"/>